<dbReference type="EMBL" id="CP021235">
    <property type="protein sequence ID" value="ARS35926.1"/>
    <property type="molecule type" value="Genomic_DNA"/>
</dbReference>
<dbReference type="RefSeq" id="WP_025607148.1">
    <property type="nucleotide sequence ID" value="NZ_CP021235.1"/>
</dbReference>
<name>A0A1X9YSQ0_9BACT</name>
<dbReference type="OrthoDB" id="661563at2"/>
<accession>A0A1X9YSQ0</accession>
<evidence type="ECO:0008006" key="4">
    <source>
        <dbReference type="Google" id="ProtNLM"/>
    </source>
</evidence>
<evidence type="ECO:0000256" key="1">
    <source>
        <dbReference type="SAM" id="SignalP"/>
    </source>
</evidence>
<dbReference type="KEGG" id="pact:CA264_11030"/>
<dbReference type="InterPro" id="IPR043749">
    <property type="entry name" value="DUF5694"/>
</dbReference>
<keyword evidence="3" id="KW-1185">Reference proteome</keyword>
<protein>
    <recommendedName>
        <fullName evidence="4">TraB/GumN family protein</fullName>
    </recommendedName>
</protein>
<evidence type="ECO:0000313" key="2">
    <source>
        <dbReference type="EMBL" id="ARS35926.1"/>
    </source>
</evidence>
<proteinExistence type="predicted"/>
<gene>
    <name evidence="2" type="ORF">CA264_11030</name>
</gene>
<dbReference type="PROSITE" id="PS51257">
    <property type="entry name" value="PROKAR_LIPOPROTEIN"/>
    <property type="match status" value="1"/>
</dbReference>
<dbReference type="Pfam" id="PF18950">
    <property type="entry name" value="DUF5694"/>
    <property type="match status" value="1"/>
</dbReference>
<feature type="chain" id="PRO_5011004053" description="TraB/GumN family protein" evidence="1">
    <location>
        <begin position="19"/>
        <end position="301"/>
    </location>
</feature>
<sequence length="301" mass="33871">MKKTILLLLPLFFLLACAPQSINSHSAPLAAQADSPDKTQLLLLGTLHFNQFHDAGSAHGNFLSPERQQEIGDVVALLKVYKPDMILIERTPGEQTKYDSLFQQFKQGRLNLEELEGGTGEVYQFGFKLAKELGHERVYCVDYYESTSQSLMSSGTNIAVFENGLHNFQQTARGVTAAFMEGDMTFREFLSFLNTPETITLSHRQFFNLPAYVQNGSFRSYEGLNRSEIDTTQIGAEFISLFYERNLKIYSNLLNAQLKHKGKRLLLIMGQTHIGVLQDIAENNPDYAIVNANQYLGSNIP</sequence>
<feature type="signal peptide" evidence="1">
    <location>
        <begin position="1"/>
        <end position="18"/>
    </location>
</feature>
<dbReference type="AlphaFoldDB" id="A0A1X9YSQ0"/>
<dbReference type="STRING" id="709015.GCA_000472485_02226"/>
<dbReference type="Proteomes" id="UP000266292">
    <property type="component" value="Chromosome"/>
</dbReference>
<reference evidence="3" key="1">
    <citation type="submission" date="2017-05" db="EMBL/GenBank/DDBJ databases">
        <authorList>
            <person name="Ray J."/>
            <person name="Price M."/>
            <person name="Deutschbauer A."/>
        </authorList>
    </citation>
    <scope>NUCLEOTIDE SEQUENCE [LARGE SCALE GENOMIC DNA]</scope>
    <source>
        <strain evidence="3">DSM 19842</strain>
    </source>
</reference>
<organism evidence="2 3">
    <name type="scientific">Pontibacter actiniarum</name>
    <dbReference type="NCBI Taxonomy" id="323450"/>
    <lineage>
        <taxon>Bacteria</taxon>
        <taxon>Pseudomonadati</taxon>
        <taxon>Bacteroidota</taxon>
        <taxon>Cytophagia</taxon>
        <taxon>Cytophagales</taxon>
        <taxon>Hymenobacteraceae</taxon>
        <taxon>Pontibacter</taxon>
    </lineage>
</organism>
<keyword evidence="1" id="KW-0732">Signal</keyword>
<evidence type="ECO:0000313" key="3">
    <source>
        <dbReference type="Proteomes" id="UP000266292"/>
    </source>
</evidence>